<dbReference type="Pfam" id="PF00550">
    <property type="entry name" value="PP-binding"/>
    <property type="match status" value="1"/>
</dbReference>
<evidence type="ECO:0000313" key="7">
    <source>
        <dbReference type="EMBL" id="USY18418.1"/>
    </source>
</evidence>
<dbReference type="EMBL" id="CP099837">
    <property type="protein sequence ID" value="USY18418.1"/>
    <property type="molecule type" value="Genomic_DNA"/>
</dbReference>
<dbReference type="GO" id="GO:0016746">
    <property type="term" value="F:acyltransferase activity"/>
    <property type="evidence" value="ECO:0007669"/>
    <property type="project" value="UniProtKB-KW"/>
</dbReference>
<dbReference type="PROSITE" id="PS52004">
    <property type="entry name" value="KS3_2"/>
    <property type="match status" value="1"/>
</dbReference>
<dbReference type="Gene3D" id="1.10.1200.10">
    <property type="entry name" value="ACP-like"/>
    <property type="match status" value="1"/>
</dbReference>
<organism evidence="7 8">
    <name type="scientific">Nocardiopsis exhalans</name>
    <dbReference type="NCBI Taxonomy" id="163604"/>
    <lineage>
        <taxon>Bacteria</taxon>
        <taxon>Bacillati</taxon>
        <taxon>Actinomycetota</taxon>
        <taxon>Actinomycetes</taxon>
        <taxon>Streptosporangiales</taxon>
        <taxon>Nocardiopsidaceae</taxon>
        <taxon>Nocardiopsis</taxon>
    </lineage>
</organism>
<evidence type="ECO:0000256" key="3">
    <source>
        <dbReference type="ARBA" id="ARBA00022679"/>
    </source>
</evidence>
<feature type="domain" description="Carrier" evidence="5">
    <location>
        <begin position="1007"/>
        <end position="1082"/>
    </location>
</feature>
<dbReference type="InterPro" id="IPR036736">
    <property type="entry name" value="ACP-like_sf"/>
</dbReference>
<dbReference type="Pfam" id="PF00698">
    <property type="entry name" value="Acyl_transf_1"/>
    <property type="match status" value="1"/>
</dbReference>
<dbReference type="InterPro" id="IPR020841">
    <property type="entry name" value="PKS_Beta-ketoAc_synthase_dom"/>
</dbReference>
<gene>
    <name evidence="7" type="ORF">NE857_24355</name>
</gene>
<keyword evidence="1" id="KW-0596">Phosphopantetheine</keyword>
<feature type="domain" description="Ketosynthase family 3 (KS3)" evidence="6">
    <location>
        <begin position="14"/>
        <end position="436"/>
    </location>
</feature>
<dbReference type="PROSITE" id="PS50075">
    <property type="entry name" value="CARRIER"/>
    <property type="match status" value="1"/>
</dbReference>
<dbReference type="InterPro" id="IPR009081">
    <property type="entry name" value="PP-bd_ACP"/>
</dbReference>
<dbReference type="SMART" id="SM00827">
    <property type="entry name" value="PKS_AT"/>
    <property type="match status" value="1"/>
</dbReference>
<dbReference type="Pfam" id="PF02801">
    <property type="entry name" value="Ketoacyl-synt_C"/>
    <property type="match status" value="1"/>
</dbReference>
<dbReference type="Proteomes" id="UP001055940">
    <property type="component" value="Chromosome"/>
</dbReference>
<dbReference type="SUPFAM" id="SSF53901">
    <property type="entry name" value="Thiolase-like"/>
    <property type="match status" value="1"/>
</dbReference>
<dbReference type="SUPFAM" id="SSF55048">
    <property type="entry name" value="Probable ACP-binding domain of malonyl-CoA ACP transacylase"/>
    <property type="match status" value="1"/>
</dbReference>
<dbReference type="RefSeq" id="WP_254417813.1">
    <property type="nucleotide sequence ID" value="NZ_BAAAJB010000035.1"/>
</dbReference>
<dbReference type="InterPro" id="IPR050091">
    <property type="entry name" value="PKS_NRPS_Biosynth_Enz"/>
</dbReference>
<dbReference type="PANTHER" id="PTHR43775:SF51">
    <property type="entry name" value="INACTIVE PHENOLPHTHIOCEROL SYNTHESIS POLYKETIDE SYNTHASE TYPE I PKS1-RELATED"/>
    <property type="match status" value="1"/>
</dbReference>
<protein>
    <submittedName>
        <fullName evidence="7">Acyltransferase domain-containing protein</fullName>
    </submittedName>
</protein>
<dbReference type="InterPro" id="IPR001227">
    <property type="entry name" value="Ac_transferase_dom_sf"/>
</dbReference>
<dbReference type="InterPro" id="IPR016035">
    <property type="entry name" value="Acyl_Trfase/lysoPLipase"/>
</dbReference>
<dbReference type="Gene3D" id="3.40.366.10">
    <property type="entry name" value="Malonyl-Coenzyme A Acyl Carrier Protein, domain 2"/>
    <property type="match status" value="1"/>
</dbReference>
<sequence length="1093" mass="113435">MNSENAPATAPVPHEPIAVVGLACRLPGAEAPQEFWRLLLSGLDSITEVPDDRWGTGGLPDAQERGSVPRRGGYLDSVDGFDAEFFGVSPREAAAMDPQQRLMLELAWETLEDASVLPAALLGSATGVFVGAIGDDYARLQQHGGADAITRHTLTGLNKGIIANRVSYVLGLTGPSLTVDTGQSSSLVAVHMACESLRRGESELALAGGVSLNLVPESTVGAARFGALSPDGLCYTFDSRANGYVRGEGGGAVLLKPLSKAAADGDRVYAVIRGSAVNNDGATPGLTVPGVDGQRSVLRAAYANAGIRPREVHYVELHGTGTPVGDPVEAQALGEVLGADRETGHPILVGSAKTNVGHLEGGAGIVGLVKTVLSLHQQVIPASLNFENPNPNIHLDEWNLRVQTEPSPWPESDSGSVAGVSSFGMGGTNCHVVLSGAPEPKRSEESRDSVTGPFVWALSARGESGVRGQAERLASWVRERPDVDLAGVGLSLGTARTAFGRRAAVVGSGREDLLRGLAALAEGAGDAAGVVSGSPVDGGLALVFSGQGSQRAGVGRGLYKAFPVFAQAFDRVCAVLDPLVGRSLSELVFAEAGTVEAGLLDRTGFTQPALFAFETALFRLLESWGVVPDVVMGHSVGEISAAHVAGVLSLEDACVLVAARAGLMEALPEGGAMVAVEGTEVEVAEVLSGVDGPVGVGAVNGPNSVVVSGEAALCEQVADVFSGRGRRVKGLRVSHAFHSPLVEPVLAEFARVVEGLEFAPARIPVVSNVSGALSGGEVSSPGYWVRHVREAVRFADGVVAARGVGVGCFVEVGPGTVLSGLVQGVLAAEEVEPSVASVPTRCRTAVVPSVRGDDEAVSAVSVLGRLFTAGVGVDWAALYPGAVGVRDLPTYAFQHDSYWLQATRPDTREPEERLFWEAIVQGDAGAVSGGLGLPPDERGALRRLLPYFADWHKRVIGDDAIARTAASAPLTRSHDAESRQLPGREVEERAASLRERLHTLAGEAADALVLDTVRRLAADALGFASTDDVDVEEALADAGLSSFTALELRNDLAATTGLELPPLVAYDHPTPLALTRYLRDELEAALPVEKARV</sequence>
<dbReference type="InterPro" id="IPR020806">
    <property type="entry name" value="PKS_PP-bd"/>
</dbReference>
<dbReference type="SUPFAM" id="SSF52151">
    <property type="entry name" value="FabD/lysophospholipase-like"/>
    <property type="match status" value="1"/>
</dbReference>
<dbReference type="CDD" id="cd00833">
    <property type="entry name" value="PKS"/>
    <property type="match status" value="1"/>
</dbReference>
<dbReference type="InterPro" id="IPR014030">
    <property type="entry name" value="Ketoacyl_synth_N"/>
</dbReference>
<name>A0ABY5D5Q4_9ACTN</name>
<evidence type="ECO:0000259" key="5">
    <source>
        <dbReference type="PROSITE" id="PS50075"/>
    </source>
</evidence>
<keyword evidence="3" id="KW-0808">Transferase</keyword>
<evidence type="ECO:0000256" key="4">
    <source>
        <dbReference type="ARBA" id="ARBA00023315"/>
    </source>
</evidence>
<dbReference type="InterPro" id="IPR016039">
    <property type="entry name" value="Thiolase-like"/>
</dbReference>
<dbReference type="Gene3D" id="6.10.140.1830">
    <property type="match status" value="1"/>
</dbReference>
<keyword evidence="8" id="KW-1185">Reference proteome</keyword>
<accession>A0ABY5D5Q4</accession>
<dbReference type="Gene3D" id="3.40.47.10">
    <property type="match status" value="1"/>
</dbReference>
<dbReference type="Pfam" id="PF00109">
    <property type="entry name" value="ketoacyl-synt"/>
    <property type="match status" value="1"/>
</dbReference>
<keyword evidence="2" id="KW-0597">Phosphoprotein</keyword>
<proteinExistence type="predicted"/>
<dbReference type="InterPro" id="IPR032821">
    <property type="entry name" value="PKS_assoc"/>
</dbReference>
<dbReference type="InterPro" id="IPR014043">
    <property type="entry name" value="Acyl_transferase_dom"/>
</dbReference>
<dbReference type="InterPro" id="IPR016036">
    <property type="entry name" value="Malonyl_transacylase_ACP-bd"/>
</dbReference>
<evidence type="ECO:0000259" key="6">
    <source>
        <dbReference type="PROSITE" id="PS52004"/>
    </source>
</evidence>
<dbReference type="PANTHER" id="PTHR43775">
    <property type="entry name" value="FATTY ACID SYNTHASE"/>
    <property type="match status" value="1"/>
</dbReference>
<evidence type="ECO:0000313" key="8">
    <source>
        <dbReference type="Proteomes" id="UP001055940"/>
    </source>
</evidence>
<dbReference type="Gene3D" id="3.30.70.3290">
    <property type="match status" value="1"/>
</dbReference>
<reference evidence="7" key="1">
    <citation type="submission" date="2022-06" db="EMBL/GenBank/DDBJ databases">
        <authorList>
            <person name="Ping M."/>
        </authorList>
    </citation>
    <scope>NUCLEOTIDE SEQUENCE</scope>
    <source>
        <strain evidence="7">JCM11759T</strain>
    </source>
</reference>
<keyword evidence="4 7" id="KW-0012">Acyltransferase</keyword>
<evidence type="ECO:0000256" key="2">
    <source>
        <dbReference type="ARBA" id="ARBA00022553"/>
    </source>
</evidence>
<dbReference type="Pfam" id="PF16197">
    <property type="entry name" value="KAsynt_C_assoc"/>
    <property type="match status" value="1"/>
</dbReference>
<dbReference type="SMART" id="SM00823">
    <property type="entry name" value="PKS_PP"/>
    <property type="match status" value="1"/>
</dbReference>
<evidence type="ECO:0000256" key="1">
    <source>
        <dbReference type="ARBA" id="ARBA00022450"/>
    </source>
</evidence>
<dbReference type="InterPro" id="IPR014031">
    <property type="entry name" value="Ketoacyl_synth_C"/>
</dbReference>
<dbReference type="SUPFAM" id="SSF47336">
    <property type="entry name" value="ACP-like"/>
    <property type="match status" value="1"/>
</dbReference>
<dbReference type="SMART" id="SM00825">
    <property type="entry name" value="PKS_KS"/>
    <property type="match status" value="1"/>
</dbReference>